<evidence type="ECO:0000313" key="1">
    <source>
        <dbReference type="EMBL" id="QUB75974.1"/>
    </source>
</evidence>
<dbReference type="RefSeq" id="WP_211807965.1">
    <property type="nucleotide sequence ID" value="NZ_CP072361.1"/>
</dbReference>
<protein>
    <recommendedName>
        <fullName evidence="3">RiboL-PSP-HEPN domain-containing protein</fullName>
    </recommendedName>
</protein>
<gene>
    <name evidence="1" type="ORF">J5A58_02960</name>
</gene>
<accession>A0ABX7XQN9</accession>
<sequence>MASKWSNISFNRWSSPYPHSLPYRIFKESDYEVRSLVISYETSFSFVCSNLKKNGATWESPAYNYGLTNNNKLVTVKQWVENSKKFANWMRLSLLMSMCSNVETYMASIIRETIESDPGIIMGGTHLIDGIKLLKSGKKVDEHVITEHIKKCTKDTWSSRLCNIEKLFGAMPIIASNIKHLEDIRNLRNTVGHAFGRNIEKSQQYYRVEIEPIEKLSVKRYNKHITLLFDIVQEFDKIVTSNHIGCFEIILQYHKIYGTIKHLDKGYQVNKLKEILNIEKKDGG</sequence>
<dbReference type="EMBL" id="CP072361">
    <property type="protein sequence ID" value="QUB75974.1"/>
    <property type="molecule type" value="Genomic_DNA"/>
</dbReference>
<keyword evidence="2" id="KW-1185">Reference proteome</keyword>
<evidence type="ECO:0000313" key="2">
    <source>
        <dbReference type="Proteomes" id="UP000682195"/>
    </source>
</evidence>
<dbReference type="Proteomes" id="UP000682195">
    <property type="component" value="Chromosome 1"/>
</dbReference>
<evidence type="ECO:0008006" key="3">
    <source>
        <dbReference type="Google" id="ProtNLM"/>
    </source>
</evidence>
<proteinExistence type="predicted"/>
<organism evidence="1 2">
    <name type="scientific">Prevotella melaninogenica</name>
    <dbReference type="NCBI Taxonomy" id="28132"/>
    <lineage>
        <taxon>Bacteria</taxon>
        <taxon>Pseudomonadati</taxon>
        <taxon>Bacteroidota</taxon>
        <taxon>Bacteroidia</taxon>
        <taxon>Bacteroidales</taxon>
        <taxon>Prevotellaceae</taxon>
        <taxon>Prevotella</taxon>
    </lineage>
</organism>
<name>A0ABX7XQN9_9BACT</name>
<reference evidence="1 2" key="1">
    <citation type="submission" date="2021-03" db="EMBL/GenBank/DDBJ databases">
        <title>Human Oral Microbial Genomes.</title>
        <authorList>
            <person name="Johnston C.D."/>
            <person name="Chen T."/>
            <person name="Dewhirst F.E."/>
        </authorList>
    </citation>
    <scope>NUCLEOTIDE SEQUENCE [LARGE SCALE GENOMIC DNA]</scope>
    <source>
        <strain evidence="1 2">F0054</strain>
    </source>
</reference>